<evidence type="ECO:0000256" key="1">
    <source>
        <dbReference type="SAM" id="MobiDB-lite"/>
    </source>
</evidence>
<name>A0A059JGK3_TRIIM</name>
<proteinExistence type="predicted"/>
<feature type="compositionally biased region" description="Basic and acidic residues" evidence="1">
    <location>
        <begin position="79"/>
        <end position="92"/>
    </location>
</feature>
<evidence type="ECO:0000313" key="3">
    <source>
        <dbReference type="Proteomes" id="UP000024533"/>
    </source>
</evidence>
<dbReference type="Pfam" id="PF08634">
    <property type="entry name" value="Pet127"/>
    <property type="match status" value="1"/>
</dbReference>
<dbReference type="GO" id="GO:0005740">
    <property type="term" value="C:mitochondrial envelope"/>
    <property type="evidence" value="ECO:0007669"/>
    <property type="project" value="TreeGrafter"/>
</dbReference>
<dbReference type="GO" id="GO:0000964">
    <property type="term" value="P:mitochondrial RNA 5'-end processing"/>
    <property type="evidence" value="ECO:0007669"/>
    <property type="project" value="TreeGrafter"/>
</dbReference>
<dbReference type="PANTHER" id="PTHR31014:SF0">
    <property type="entry name" value="MITOCHONDRIAL TRANSLATION SYSTEM COMPONENT PET127-RELATED"/>
    <property type="match status" value="1"/>
</dbReference>
<comment type="caution">
    <text evidence="2">The sequence shown here is derived from an EMBL/GenBank/DDBJ whole genome shotgun (WGS) entry which is preliminary data.</text>
</comment>
<dbReference type="HOGENOM" id="CLU_003477_0_2_1"/>
<dbReference type="OrthoDB" id="10249045at2759"/>
<feature type="compositionally biased region" description="Basic residues" evidence="1">
    <location>
        <begin position="113"/>
        <end position="127"/>
    </location>
</feature>
<evidence type="ECO:0008006" key="4">
    <source>
        <dbReference type="Google" id="ProtNLM"/>
    </source>
</evidence>
<evidence type="ECO:0000313" key="2">
    <source>
        <dbReference type="EMBL" id="KDB26919.1"/>
    </source>
</evidence>
<dbReference type="EMBL" id="AOKY01000095">
    <property type="protein sequence ID" value="KDB26919.1"/>
    <property type="molecule type" value="Genomic_DNA"/>
</dbReference>
<protein>
    <recommendedName>
        <fullName evidence="4">Mitochondrial mRNA processing protein PET127</fullName>
    </recommendedName>
</protein>
<gene>
    <name evidence="2" type="ORF">H109_01322</name>
</gene>
<dbReference type="Proteomes" id="UP000024533">
    <property type="component" value="Unassembled WGS sequence"/>
</dbReference>
<feature type="compositionally biased region" description="Basic and acidic residues" evidence="1">
    <location>
        <begin position="620"/>
        <end position="632"/>
    </location>
</feature>
<dbReference type="AlphaFoldDB" id="A0A059JGK3"/>
<organism evidence="2 3">
    <name type="scientific">Trichophyton interdigitale (strain MR816)</name>
    <dbReference type="NCBI Taxonomy" id="1215338"/>
    <lineage>
        <taxon>Eukaryota</taxon>
        <taxon>Fungi</taxon>
        <taxon>Dikarya</taxon>
        <taxon>Ascomycota</taxon>
        <taxon>Pezizomycotina</taxon>
        <taxon>Eurotiomycetes</taxon>
        <taxon>Eurotiomycetidae</taxon>
        <taxon>Onygenales</taxon>
        <taxon>Arthrodermataceae</taxon>
        <taxon>Trichophyton</taxon>
    </lineage>
</organism>
<sequence length="745" mass="84260">MLSRSIRRPICSYVCQSCLSRSIALSSTVIRRHNHATFAIQPDASSQSNSIEVKPNEGGNNEGPAAEKSPGGKKKGKGKEKADANKESKSSKDAPLTQSANTQIAPEVEAKPAKTRKSKSKARKKKAAAQAKNLANLAGASDENIKNMILIQQKSKLRLKKLRPSKVIAALNLAAQNGKAKPGKATKGGLDEFAPVRSASPKLTSEVTLGDIEILPLNTESDDVPSLSYGLDRVLFNSGVYQLQDPRTMVYNFDPYLRDIMPVSEFDFKALNDYITSSKDTVLKDKAIAAGKKYIGSSSSMTGVLSHFHFLLSEWRELNTSHLSNSFPATSKTYTKLSRLPAVVFLRYRDGVYAVDADKEWDTSNVLMGLGKSMEKLLTIPRDQYERYRRNSPDKILKEDSPPEVYHYSTCGDFLMRSQLDAYDPRLPGTGMFDLKTRAVVSIRMDAREPWNAMGYQIKTRLGDFESFEREYYDMMRSAFLKYHLQVRIGRMDGIFVAFHNIKRIFGFQYISLPEMDKCIHGQEDTSLGDAEFKLSLNIWNKVIDVATEAFPKQSLRFHFDTRETQNPFMYIFAEPMTEDEITKIQERNLDEIQAYEKRVFYPELLESQQTDSSISEADSPAKQEPEPKESTSEDDIDPEKPLLAMALSIRNFVNGKEVDRPTMFTAKDTWTVKYQLAHFGKERGWTLYNACKKRRSRFLGALEDEEAPNSAFKERLNAISKEGQKWRDEMDKIEKAKGVIQYQS</sequence>
<dbReference type="STRING" id="1215338.A0A059JGK3"/>
<dbReference type="OMA" id="PEAYHYS"/>
<accession>A0A059JGK3</accession>
<keyword evidence="3" id="KW-1185">Reference proteome</keyword>
<dbReference type="InterPro" id="IPR013943">
    <property type="entry name" value="Pet127"/>
</dbReference>
<reference evidence="2 3" key="1">
    <citation type="submission" date="2014-02" db="EMBL/GenBank/DDBJ databases">
        <title>The Genome Sequence of Trichophyton interdigitale MR816.</title>
        <authorList>
            <consortium name="The Broad Institute Genomics Platform"/>
            <person name="Cuomo C.A."/>
            <person name="White T.C."/>
            <person name="Graser Y."/>
            <person name="Martinez-Rossi N."/>
            <person name="Heitman J."/>
            <person name="Young S.K."/>
            <person name="Zeng Q."/>
            <person name="Gargeya S."/>
            <person name="Abouelleil A."/>
            <person name="Alvarado L."/>
            <person name="Chapman S.B."/>
            <person name="Gainer-Dewar J."/>
            <person name="Goldberg J."/>
            <person name="Griggs A."/>
            <person name="Gujja S."/>
            <person name="Hansen M."/>
            <person name="Howarth C."/>
            <person name="Imamovic A."/>
            <person name="Larimer J."/>
            <person name="Martinez D."/>
            <person name="Murphy C."/>
            <person name="Pearson M.D."/>
            <person name="Persinoti G."/>
            <person name="Poon T."/>
            <person name="Priest M."/>
            <person name="Roberts A.D."/>
            <person name="Saif S."/>
            <person name="Shea T.D."/>
            <person name="Sykes S.N."/>
            <person name="Wortman J."/>
            <person name="Nusbaum C."/>
            <person name="Birren B."/>
        </authorList>
    </citation>
    <scope>NUCLEOTIDE SEQUENCE [LARGE SCALE GENOMIC DNA]</scope>
    <source>
        <strain evidence="2 3">MR816</strain>
    </source>
</reference>
<dbReference type="PANTHER" id="PTHR31014">
    <property type="entry name" value="MITOCHONDRIAL TRANSLATION SYSTEM COMPONENT PET127-RELATED"/>
    <property type="match status" value="1"/>
</dbReference>
<feature type="region of interest" description="Disordered" evidence="1">
    <location>
        <begin position="40"/>
        <end position="127"/>
    </location>
</feature>
<feature type="region of interest" description="Disordered" evidence="1">
    <location>
        <begin position="609"/>
        <end position="640"/>
    </location>
</feature>